<feature type="region of interest" description="Disordered" evidence="7">
    <location>
        <begin position="274"/>
        <end position="322"/>
    </location>
</feature>
<feature type="transmembrane region" description="Helical" evidence="6">
    <location>
        <begin position="526"/>
        <end position="547"/>
    </location>
</feature>
<name>A0AAW1PJ61_9CHLO</name>
<dbReference type="GO" id="GO:0042910">
    <property type="term" value="F:xenobiotic transmembrane transporter activity"/>
    <property type="evidence" value="ECO:0007669"/>
    <property type="project" value="InterPro"/>
</dbReference>
<keyword evidence="9" id="KW-1185">Reference proteome</keyword>
<evidence type="ECO:0000256" key="1">
    <source>
        <dbReference type="ARBA" id="ARBA00004141"/>
    </source>
</evidence>
<proteinExistence type="inferred from homology"/>
<dbReference type="GO" id="GO:0015297">
    <property type="term" value="F:antiporter activity"/>
    <property type="evidence" value="ECO:0007669"/>
    <property type="project" value="InterPro"/>
</dbReference>
<dbReference type="GO" id="GO:1990961">
    <property type="term" value="P:xenobiotic detoxification by transmembrane export across the plasma membrane"/>
    <property type="evidence" value="ECO:0007669"/>
    <property type="project" value="InterPro"/>
</dbReference>
<feature type="region of interest" description="Disordered" evidence="7">
    <location>
        <begin position="575"/>
        <end position="641"/>
    </location>
</feature>
<comment type="caution">
    <text evidence="8">The sequence shown here is derived from an EMBL/GenBank/DDBJ whole genome shotgun (WGS) entry which is preliminary data.</text>
</comment>
<dbReference type="GO" id="GO:0016020">
    <property type="term" value="C:membrane"/>
    <property type="evidence" value="ECO:0007669"/>
    <property type="project" value="UniProtKB-SubCell"/>
</dbReference>
<evidence type="ECO:0000313" key="9">
    <source>
        <dbReference type="Proteomes" id="UP001465755"/>
    </source>
</evidence>
<organism evidence="8 9">
    <name type="scientific">Symbiochloris irregularis</name>
    <dbReference type="NCBI Taxonomy" id="706552"/>
    <lineage>
        <taxon>Eukaryota</taxon>
        <taxon>Viridiplantae</taxon>
        <taxon>Chlorophyta</taxon>
        <taxon>core chlorophytes</taxon>
        <taxon>Trebouxiophyceae</taxon>
        <taxon>Trebouxiales</taxon>
        <taxon>Trebouxiaceae</taxon>
        <taxon>Symbiochloris</taxon>
    </lineage>
</organism>
<sequence>MSEGSRQPLLESLPVVGGPSGKDDSTWSHELKQIIKLCGPAVVQLCFQQAMIVTNQVMAGHLGKNELAAVAISLTFFNLMWYFLLGVSSALDTLGSQAFGAADRSGVICWSVAAASVMSVLAVPMAMALYVGDWVAIHFFQQPEYIAVEVATYCQGIIPGLWPFVWSLIIMKALQAQNVMWIPAIVTVVSFFVNIGCNYVLISLYGFEGAAYAQSASRIIQFFMLVGVVGLFLPGCISFHREAWMALPDEEEEEASQPNRQASTTREIADAFDTEAQGESSSDELSNTVHDSTTSLSPPSQEASPSLKKQPSAESSTEDDSPPFSMVTLGCVIRDGLSFKTQWEFLKLGMPGGLMMAAEASSFDITTAMAGLLGTVEVDAHTSLLTLCEFTFVTVPFGIATATTIRVGNMLGANRPNAAKRAGQLSIALCMTFSVIIAALMFGFRANLGNIFVSDKEVIKAVQHIAWLAAFYQFPDCLFGSISGILRGIGRQAQLLWINLFGFWAIGVLLGYYLTFPRHMGIKGLWVGLNTGLMTSSVIVVIVLLMVDWEGEARNAQETIARMAAENAGLVAIAESSDEELSDPETPTPPLRRPSANPGASLPNLSRQSRSRPANMPPPNIQAHLSRSSMQHHHPQNNSYVRPSTLERHSVSSLLSGQYNARIGLADPVTQSFR</sequence>
<dbReference type="AlphaFoldDB" id="A0AAW1PJ61"/>
<keyword evidence="3 6" id="KW-0812">Transmembrane</keyword>
<evidence type="ECO:0000256" key="7">
    <source>
        <dbReference type="SAM" id="MobiDB-lite"/>
    </source>
</evidence>
<evidence type="ECO:0000256" key="6">
    <source>
        <dbReference type="RuleBase" id="RU004914"/>
    </source>
</evidence>
<feature type="compositionally biased region" description="Polar residues" evidence="7">
    <location>
        <begin position="277"/>
        <end position="315"/>
    </location>
</feature>
<dbReference type="EMBL" id="JALJOQ010000019">
    <property type="protein sequence ID" value="KAK9809481.1"/>
    <property type="molecule type" value="Genomic_DNA"/>
</dbReference>
<feature type="transmembrane region" description="Helical" evidence="6">
    <location>
        <begin position="181"/>
        <end position="207"/>
    </location>
</feature>
<gene>
    <name evidence="8" type="ORF">WJX73_002316</name>
</gene>
<keyword evidence="4 6" id="KW-1133">Transmembrane helix</keyword>
<feature type="transmembrane region" description="Helical" evidence="6">
    <location>
        <begin position="495"/>
        <end position="514"/>
    </location>
</feature>
<evidence type="ECO:0000256" key="5">
    <source>
        <dbReference type="ARBA" id="ARBA00023136"/>
    </source>
</evidence>
<dbReference type="CDD" id="cd13132">
    <property type="entry name" value="MATE_eukaryotic"/>
    <property type="match status" value="1"/>
</dbReference>
<feature type="transmembrane region" description="Helical" evidence="6">
    <location>
        <begin position="67"/>
        <end position="87"/>
    </location>
</feature>
<keyword evidence="5 6" id="KW-0472">Membrane</keyword>
<evidence type="ECO:0000313" key="8">
    <source>
        <dbReference type="EMBL" id="KAK9809481.1"/>
    </source>
</evidence>
<dbReference type="Proteomes" id="UP001465755">
    <property type="component" value="Unassembled WGS sequence"/>
</dbReference>
<accession>A0AAW1PJ61</accession>
<reference evidence="8 9" key="1">
    <citation type="journal article" date="2024" name="Nat. Commun.">
        <title>Phylogenomics reveals the evolutionary origins of lichenization in chlorophyte algae.</title>
        <authorList>
            <person name="Puginier C."/>
            <person name="Libourel C."/>
            <person name="Otte J."/>
            <person name="Skaloud P."/>
            <person name="Haon M."/>
            <person name="Grisel S."/>
            <person name="Petersen M."/>
            <person name="Berrin J.G."/>
            <person name="Delaux P.M."/>
            <person name="Dal Grande F."/>
            <person name="Keller J."/>
        </authorList>
    </citation>
    <scope>NUCLEOTIDE SEQUENCE [LARGE SCALE GENOMIC DNA]</scope>
    <source>
        <strain evidence="8 9">SAG 2036</strain>
    </source>
</reference>
<feature type="transmembrane region" description="Helical" evidence="6">
    <location>
        <begin position="219"/>
        <end position="239"/>
    </location>
</feature>
<feature type="transmembrane region" description="Helical" evidence="6">
    <location>
        <begin position="464"/>
        <end position="486"/>
    </location>
</feature>
<feature type="transmembrane region" description="Helical" evidence="6">
    <location>
        <begin position="150"/>
        <end position="169"/>
    </location>
</feature>
<comment type="subcellular location">
    <subcellularLocation>
        <location evidence="1">Membrane</location>
        <topology evidence="1">Multi-pass membrane protein</topology>
    </subcellularLocation>
</comment>
<dbReference type="Pfam" id="PF01554">
    <property type="entry name" value="MatE"/>
    <property type="match status" value="2"/>
</dbReference>
<dbReference type="InterPro" id="IPR002528">
    <property type="entry name" value="MATE_fam"/>
</dbReference>
<evidence type="ECO:0000256" key="3">
    <source>
        <dbReference type="ARBA" id="ARBA00022692"/>
    </source>
</evidence>
<feature type="compositionally biased region" description="Polar residues" evidence="7">
    <location>
        <begin position="603"/>
        <end position="612"/>
    </location>
</feature>
<comment type="similarity">
    <text evidence="2 6">Belongs to the multi antimicrobial extrusion (MATE) (TC 2.A.66.1) family.</text>
</comment>
<comment type="caution">
    <text evidence="6">Lacks conserved residue(s) required for the propagation of feature annotation.</text>
</comment>
<feature type="transmembrane region" description="Helical" evidence="6">
    <location>
        <begin position="425"/>
        <end position="444"/>
    </location>
</feature>
<evidence type="ECO:0000256" key="2">
    <source>
        <dbReference type="ARBA" id="ARBA00010199"/>
    </source>
</evidence>
<evidence type="ECO:0000256" key="4">
    <source>
        <dbReference type="ARBA" id="ARBA00022989"/>
    </source>
</evidence>
<dbReference type="PANTHER" id="PTHR11206">
    <property type="entry name" value="MULTIDRUG RESISTANCE PROTEIN"/>
    <property type="match status" value="1"/>
</dbReference>
<feature type="transmembrane region" description="Helical" evidence="6">
    <location>
        <begin position="107"/>
        <end position="130"/>
    </location>
</feature>
<feature type="region of interest" description="Disordered" evidence="7">
    <location>
        <begin position="1"/>
        <end position="24"/>
    </location>
</feature>
<dbReference type="InterPro" id="IPR045069">
    <property type="entry name" value="MATE_euk"/>
</dbReference>
<protein>
    <recommendedName>
        <fullName evidence="6">Protein DETOXIFICATION</fullName>
    </recommendedName>
    <alternativeName>
        <fullName evidence="6">Multidrug and toxic compound extrusion protein</fullName>
    </alternativeName>
</protein>